<evidence type="ECO:0000256" key="3">
    <source>
        <dbReference type="ARBA" id="ARBA00006529"/>
    </source>
</evidence>
<evidence type="ECO:0000256" key="5">
    <source>
        <dbReference type="ARBA" id="ARBA00022443"/>
    </source>
</evidence>
<dbReference type="InterPro" id="IPR000719">
    <property type="entry name" value="Prot_kinase_dom"/>
</dbReference>
<keyword evidence="5 10" id="KW-0728">SH3 domain</keyword>
<organism evidence="15 16">
    <name type="scientific">Collybiopsis luxurians FD-317 M1</name>
    <dbReference type="NCBI Taxonomy" id="944289"/>
    <lineage>
        <taxon>Eukaryota</taxon>
        <taxon>Fungi</taxon>
        <taxon>Dikarya</taxon>
        <taxon>Basidiomycota</taxon>
        <taxon>Agaricomycotina</taxon>
        <taxon>Agaricomycetes</taxon>
        <taxon>Agaricomycetidae</taxon>
        <taxon>Agaricales</taxon>
        <taxon>Marasmiineae</taxon>
        <taxon>Omphalotaceae</taxon>
        <taxon>Collybiopsis</taxon>
        <taxon>Collybiopsis luxurians</taxon>
    </lineage>
</organism>
<evidence type="ECO:0000256" key="7">
    <source>
        <dbReference type="ARBA" id="ARBA00023242"/>
    </source>
</evidence>
<dbReference type="PANTHER" id="PTHR44329">
    <property type="entry name" value="SERINE/THREONINE-PROTEIN KINASE TNNI3K-RELATED"/>
    <property type="match status" value="1"/>
</dbReference>
<feature type="region of interest" description="Disordered" evidence="11">
    <location>
        <begin position="539"/>
        <end position="602"/>
    </location>
</feature>
<dbReference type="InterPro" id="IPR000232">
    <property type="entry name" value="HSF_DNA-bd"/>
</dbReference>
<evidence type="ECO:0000259" key="13">
    <source>
        <dbReference type="PROSITE" id="PS50011"/>
    </source>
</evidence>
<comment type="catalytic activity">
    <reaction evidence="8">
        <text>L-threonyl-[protein] + ATP = O-phospho-L-threonyl-[protein] + ADP + H(+)</text>
        <dbReference type="Rhea" id="RHEA:46608"/>
        <dbReference type="Rhea" id="RHEA-COMP:11060"/>
        <dbReference type="Rhea" id="RHEA-COMP:11605"/>
        <dbReference type="ChEBI" id="CHEBI:15378"/>
        <dbReference type="ChEBI" id="CHEBI:30013"/>
        <dbReference type="ChEBI" id="CHEBI:30616"/>
        <dbReference type="ChEBI" id="CHEBI:61977"/>
        <dbReference type="ChEBI" id="CHEBI:456216"/>
        <dbReference type="EC" id="2.7.11.25"/>
    </reaction>
</comment>
<dbReference type="EC" id="2.7.11.25" evidence="4"/>
<comment type="cofactor">
    <cofactor evidence="1">
        <name>Mg(2+)</name>
        <dbReference type="ChEBI" id="CHEBI:18420"/>
    </cofactor>
</comment>
<reference evidence="15 16" key="1">
    <citation type="submission" date="2014-04" db="EMBL/GenBank/DDBJ databases">
        <title>Evolutionary Origins and Diversification of the Mycorrhizal Mutualists.</title>
        <authorList>
            <consortium name="DOE Joint Genome Institute"/>
            <consortium name="Mycorrhizal Genomics Consortium"/>
            <person name="Kohler A."/>
            <person name="Kuo A."/>
            <person name="Nagy L.G."/>
            <person name="Floudas D."/>
            <person name="Copeland A."/>
            <person name="Barry K.W."/>
            <person name="Cichocki N."/>
            <person name="Veneault-Fourrey C."/>
            <person name="LaButti K."/>
            <person name="Lindquist E.A."/>
            <person name="Lipzen A."/>
            <person name="Lundell T."/>
            <person name="Morin E."/>
            <person name="Murat C."/>
            <person name="Riley R."/>
            <person name="Ohm R."/>
            <person name="Sun H."/>
            <person name="Tunlid A."/>
            <person name="Henrissat B."/>
            <person name="Grigoriev I.V."/>
            <person name="Hibbett D.S."/>
            <person name="Martin F."/>
        </authorList>
    </citation>
    <scope>NUCLEOTIDE SEQUENCE [LARGE SCALE GENOMIC DNA]</scope>
    <source>
        <strain evidence="15 16">FD-317 M1</strain>
    </source>
</reference>
<dbReference type="GO" id="GO:0003700">
    <property type="term" value="F:DNA-binding transcription factor activity"/>
    <property type="evidence" value="ECO:0007669"/>
    <property type="project" value="InterPro"/>
</dbReference>
<evidence type="ECO:0000313" key="15">
    <source>
        <dbReference type="EMBL" id="KIK56131.1"/>
    </source>
</evidence>
<dbReference type="InterPro" id="IPR036028">
    <property type="entry name" value="SH3-like_dom_sf"/>
</dbReference>
<dbReference type="SUPFAM" id="SSF56112">
    <property type="entry name" value="Protein kinase-like (PK-like)"/>
    <property type="match status" value="1"/>
</dbReference>
<dbReference type="Pfam" id="PF00018">
    <property type="entry name" value="SH3_1"/>
    <property type="match status" value="2"/>
</dbReference>
<feature type="compositionally biased region" description="Polar residues" evidence="11">
    <location>
        <begin position="573"/>
        <end position="596"/>
    </location>
</feature>
<feature type="compositionally biased region" description="Basic and acidic residues" evidence="11">
    <location>
        <begin position="745"/>
        <end position="760"/>
    </location>
</feature>
<gene>
    <name evidence="15" type="ORF">GYMLUDRAFT_47339</name>
</gene>
<feature type="compositionally biased region" description="Low complexity" evidence="11">
    <location>
        <begin position="702"/>
        <end position="713"/>
    </location>
</feature>
<dbReference type="GO" id="GO:0004709">
    <property type="term" value="F:MAP kinase kinase kinase activity"/>
    <property type="evidence" value="ECO:0007669"/>
    <property type="project" value="UniProtKB-EC"/>
</dbReference>
<dbReference type="GO" id="GO:0043565">
    <property type="term" value="F:sequence-specific DNA binding"/>
    <property type="evidence" value="ECO:0007669"/>
    <property type="project" value="InterPro"/>
</dbReference>
<name>A0A0D0BMK7_9AGAR</name>
<dbReference type="Pfam" id="PF00447">
    <property type="entry name" value="HSF_DNA-bind"/>
    <property type="match status" value="1"/>
</dbReference>
<dbReference type="OrthoDB" id="8883818at2759"/>
<comment type="similarity">
    <text evidence="3">Belongs to the protein kinase superfamily. STE Ser/Thr protein kinase family. MAP kinase kinase kinase subfamily.</text>
</comment>
<dbReference type="InterPro" id="IPR036390">
    <property type="entry name" value="WH_DNA-bd_sf"/>
</dbReference>
<dbReference type="PROSITE" id="PS50200">
    <property type="entry name" value="RA"/>
    <property type="match status" value="1"/>
</dbReference>
<evidence type="ECO:0000256" key="6">
    <source>
        <dbReference type="ARBA" id="ARBA00023125"/>
    </source>
</evidence>
<evidence type="ECO:0000256" key="10">
    <source>
        <dbReference type="PROSITE-ProRule" id="PRU00192"/>
    </source>
</evidence>
<comment type="catalytic activity">
    <reaction evidence="9">
        <text>L-seryl-[protein] + ATP = O-phospho-L-seryl-[protein] + ADP + H(+)</text>
        <dbReference type="Rhea" id="RHEA:17989"/>
        <dbReference type="Rhea" id="RHEA-COMP:9863"/>
        <dbReference type="Rhea" id="RHEA-COMP:11604"/>
        <dbReference type="ChEBI" id="CHEBI:15378"/>
        <dbReference type="ChEBI" id="CHEBI:29999"/>
        <dbReference type="ChEBI" id="CHEBI:30616"/>
        <dbReference type="ChEBI" id="CHEBI:83421"/>
        <dbReference type="ChEBI" id="CHEBI:456216"/>
        <dbReference type="EC" id="2.7.11.25"/>
    </reaction>
</comment>
<feature type="compositionally biased region" description="Polar residues" evidence="11">
    <location>
        <begin position="539"/>
        <end position="561"/>
    </location>
</feature>
<dbReference type="Gene3D" id="2.30.30.40">
    <property type="entry name" value="SH3 Domains"/>
    <property type="match status" value="2"/>
</dbReference>
<dbReference type="InterPro" id="IPR011009">
    <property type="entry name" value="Kinase-like_dom_sf"/>
</dbReference>
<dbReference type="InterPro" id="IPR001452">
    <property type="entry name" value="SH3_domain"/>
</dbReference>
<evidence type="ECO:0000259" key="14">
    <source>
        <dbReference type="PROSITE" id="PS50200"/>
    </source>
</evidence>
<dbReference type="SUPFAM" id="SSF54236">
    <property type="entry name" value="Ubiquitin-like"/>
    <property type="match status" value="1"/>
</dbReference>
<dbReference type="Pfam" id="PF07714">
    <property type="entry name" value="PK_Tyr_Ser-Thr"/>
    <property type="match status" value="1"/>
</dbReference>
<dbReference type="SUPFAM" id="SSF46785">
    <property type="entry name" value="Winged helix' DNA-binding domain"/>
    <property type="match status" value="1"/>
</dbReference>
<keyword evidence="7" id="KW-0539">Nucleus</keyword>
<feature type="compositionally biased region" description="Polar residues" evidence="11">
    <location>
        <begin position="774"/>
        <end position="791"/>
    </location>
</feature>
<dbReference type="EMBL" id="KN834800">
    <property type="protein sequence ID" value="KIK56131.1"/>
    <property type="molecule type" value="Genomic_DNA"/>
</dbReference>
<protein>
    <recommendedName>
        <fullName evidence="4">mitogen-activated protein kinase kinase kinase</fullName>
        <ecNumber evidence="4">2.7.11.25</ecNumber>
    </recommendedName>
</protein>
<dbReference type="AlphaFoldDB" id="A0A0D0BMK7"/>
<dbReference type="SMART" id="SM00220">
    <property type="entry name" value="S_TKc"/>
    <property type="match status" value="1"/>
</dbReference>
<accession>A0A0D0BMK7</accession>
<keyword evidence="6" id="KW-0238">DNA-binding</keyword>
<dbReference type="InterPro" id="IPR008266">
    <property type="entry name" value="Tyr_kinase_AS"/>
</dbReference>
<dbReference type="HOGENOM" id="CLU_299358_0_0_1"/>
<dbReference type="Proteomes" id="UP000053593">
    <property type="component" value="Unassembled WGS sequence"/>
</dbReference>
<dbReference type="PROSITE" id="PS50011">
    <property type="entry name" value="PROTEIN_KINASE_DOM"/>
    <property type="match status" value="1"/>
</dbReference>
<dbReference type="SUPFAM" id="SSF50044">
    <property type="entry name" value="SH3-domain"/>
    <property type="match status" value="2"/>
</dbReference>
<feature type="domain" description="SH3" evidence="12">
    <location>
        <begin position="814"/>
        <end position="883"/>
    </location>
</feature>
<comment type="subcellular location">
    <subcellularLocation>
        <location evidence="2">Nucleus</location>
    </subcellularLocation>
</comment>
<evidence type="ECO:0000256" key="11">
    <source>
        <dbReference type="SAM" id="MobiDB-lite"/>
    </source>
</evidence>
<evidence type="ECO:0000259" key="12">
    <source>
        <dbReference type="PROSITE" id="PS50002"/>
    </source>
</evidence>
<dbReference type="InterPro" id="IPR029071">
    <property type="entry name" value="Ubiquitin-like_domsf"/>
</dbReference>
<evidence type="ECO:0000256" key="8">
    <source>
        <dbReference type="ARBA" id="ARBA00047559"/>
    </source>
</evidence>
<keyword evidence="16" id="KW-1185">Reference proteome</keyword>
<dbReference type="SMART" id="SM00326">
    <property type="entry name" value="SH3"/>
    <property type="match status" value="2"/>
</dbReference>
<dbReference type="InterPro" id="IPR000159">
    <property type="entry name" value="RA_dom"/>
</dbReference>
<dbReference type="Gene3D" id="3.10.20.90">
    <property type="entry name" value="Phosphatidylinositol 3-kinase Catalytic Subunit, Chain A, domain 1"/>
    <property type="match status" value="1"/>
</dbReference>
<evidence type="ECO:0000313" key="16">
    <source>
        <dbReference type="Proteomes" id="UP000053593"/>
    </source>
</evidence>
<dbReference type="InterPro" id="IPR036388">
    <property type="entry name" value="WH-like_DNA-bd_sf"/>
</dbReference>
<feature type="domain" description="Ras-associating" evidence="14">
    <location>
        <begin position="592"/>
        <end position="674"/>
    </location>
</feature>
<dbReference type="InterPro" id="IPR001245">
    <property type="entry name" value="Ser-Thr/Tyr_kinase_cat_dom"/>
</dbReference>
<dbReference type="Gene3D" id="1.10.10.10">
    <property type="entry name" value="Winged helix-like DNA-binding domain superfamily/Winged helix DNA-binding domain"/>
    <property type="match status" value="1"/>
</dbReference>
<evidence type="ECO:0000256" key="1">
    <source>
        <dbReference type="ARBA" id="ARBA00001946"/>
    </source>
</evidence>
<evidence type="ECO:0000256" key="9">
    <source>
        <dbReference type="ARBA" id="ARBA00048329"/>
    </source>
</evidence>
<evidence type="ECO:0000256" key="4">
    <source>
        <dbReference type="ARBA" id="ARBA00012406"/>
    </source>
</evidence>
<dbReference type="SMART" id="SM00415">
    <property type="entry name" value="HSF"/>
    <property type="match status" value="1"/>
</dbReference>
<dbReference type="GO" id="GO:0005634">
    <property type="term" value="C:nucleus"/>
    <property type="evidence" value="ECO:0007669"/>
    <property type="project" value="UniProtKB-SubCell"/>
</dbReference>
<feature type="domain" description="SH3" evidence="12">
    <location>
        <begin position="916"/>
        <end position="976"/>
    </location>
</feature>
<proteinExistence type="inferred from homology"/>
<evidence type="ECO:0000256" key="2">
    <source>
        <dbReference type="ARBA" id="ARBA00004123"/>
    </source>
</evidence>
<feature type="domain" description="Protein kinase" evidence="13">
    <location>
        <begin position="88"/>
        <end position="353"/>
    </location>
</feature>
<dbReference type="GO" id="GO:0005524">
    <property type="term" value="F:ATP binding"/>
    <property type="evidence" value="ECO:0007669"/>
    <property type="project" value="InterPro"/>
</dbReference>
<dbReference type="CDD" id="cd01786">
    <property type="entry name" value="RA_STE50"/>
    <property type="match status" value="1"/>
</dbReference>
<dbReference type="CDD" id="cd00174">
    <property type="entry name" value="SH3"/>
    <property type="match status" value="2"/>
</dbReference>
<feature type="region of interest" description="Disordered" evidence="11">
    <location>
        <begin position="691"/>
        <end position="806"/>
    </location>
</feature>
<dbReference type="InterPro" id="IPR051681">
    <property type="entry name" value="Ser/Thr_Kinases-Pseudokinases"/>
</dbReference>
<sequence>MDFNRAVSEWHAFCDSKATDSSGDAAQREPVFDWLNSEAAQRIIDCVQLELDSELDNSLRHRRLGLLRYLSKRFQLLPLSLVLLDVERDGLYPVGGGGFADIWRGSMKERPVCLKVLRFAVEQDKGIRACMRKQFCHEALVWRQLNHPNILPLLGVNTELFFPSFCLISPWMEHSDIITYLKKNPEYDLISVLLDVATGIDYLHSREPPVIHGDIRGGNILVTDDHRCCLADFGLTLVSTHSQTWSMTTSSATTKGSMRWLAPEYISLTESPPNHTSRDVYAFGCTIIEIITQKPPFHELKNDASVLLSLISGARPARPNNARCPDEIWDLAVRCWAQDMQSRPPADEIHRILTNLNGAPSQSTRPDNPLTTMSLKDTTANAIHSPDGLNDNISGPVKEVTQQTIVTHSKTHPQRDFLTNLYAVLDNPENKDVIRWDLKGTNIIIEKPARLAGHILPSVFLYSNFIAFSSQLIIHGFTRMVDLHNVNPAIINPDAGIWSHSTLNRNSTPEYLANFGRRIALFPEHQDHPVVTKLEVEESSSSFRLPQDRTSPPSQLSSNSVPDDRLSEVPPSATDSTNLSQAPTPKSSPQDSSGNIKSPKVSLDDPTWKILPAALKRYGINSYNWEDYAMFICYGPPENRIERCLSYDEKPLLLFQKLKDAEKKPLFMLKHIKDIRSPIVIAHQKLAAREPSVMNGGNEQLSGSNSVNAASSSRPPGHTNASSQTNPRPPAPGPSGDGGLSPHPKRAEGEIATPSKREVEGIGDNLLLEIPPSSAGTVARTTAESSGQSDVGKSRRTTTETPLSSGIEMPVTPTVVSYAIAIYPYMAEKEDEFDIVVGDMFVILSRAKGRWVVQRDPDGTGLVDTDVTKQGWVPAGCLLEIAVPVTSAIAEAIAAKSATGYYLGSDTPILPPSILSTSFPGIASMNYTKKGDEELDLVKGDVIRVFKRYNHWSYAVKEDGGDRGWIPSWFVGKFTPKFPVLGPLSPLSFGFPPVPTPAVTVK</sequence>
<dbReference type="Gene3D" id="1.10.510.10">
    <property type="entry name" value="Transferase(Phosphotransferase) domain 1"/>
    <property type="match status" value="1"/>
</dbReference>
<dbReference type="SMART" id="SM00314">
    <property type="entry name" value="RA"/>
    <property type="match status" value="1"/>
</dbReference>
<dbReference type="PROSITE" id="PS50002">
    <property type="entry name" value="SH3"/>
    <property type="match status" value="2"/>
</dbReference>
<dbReference type="PROSITE" id="PS00109">
    <property type="entry name" value="PROTEIN_KINASE_TYR"/>
    <property type="match status" value="1"/>
</dbReference>